<evidence type="ECO:0000256" key="3">
    <source>
        <dbReference type="ARBA" id="ARBA00022692"/>
    </source>
</evidence>
<gene>
    <name evidence="7" type="ORF">SAMN05216215_109117</name>
</gene>
<keyword evidence="4 6" id="KW-1133">Transmembrane helix</keyword>
<dbReference type="EMBL" id="FNOK01000091">
    <property type="protein sequence ID" value="SDZ53210.1"/>
    <property type="molecule type" value="Genomic_DNA"/>
</dbReference>
<evidence type="ECO:0000256" key="1">
    <source>
        <dbReference type="ARBA" id="ARBA00004141"/>
    </source>
</evidence>
<feature type="transmembrane region" description="Helical" evidence="6">
    <location>
        <begin position="12"/>
        <end position="37"/>
    </location>
</feature>
<feature type="transmembrane region" description="Helical" evidence="6">
    <location>
        <begin position="49"/>
        <end position="82"/>
    </location>
</feature>
<evidence type="ECO:0000256" key="2">
    <source>
        <dbReference type="ARBA" id="ARBA00005268"/>
    </source>
</evidence>
<evidence type="ECO:0000313" key="8">
    <source>
        <dbReference type="Proteomes" id="UP000199529"/>
    </source>
</evidence>
<feature type="transmembrane region" description="Helical" evidence="6">
    <location>
        <begin position="219"/>
        <end position="243"/>
    </location>
</feature>
<keyword evidence="5 6" id="KW-0472">Membrane</keyword>
<dbReference type="PANTHER" id="PTHR30028:SF0">
    <property type="entry name" value="PROTEIN ALUMINUM SENSITIVE 3"/>
    <property type="match status" value="1"/>
</dbReference>
<evidence type="ECO:0000256" key="5">
    <source>
        <dbReference type="ARBA" id="ARBA00023136"/>
    </source>
</evidence>
<feature type="transmembrane region" description="Helical" evidence="6">
    <location>
        <begin position="125"/>
        <end position="145"/>
    </location>
</feature>
<keyword evidence="3 6" id="KW-0812">Transmembrane</keyword>
<dbReference type="PANTHER" id="PTHR30028">
    <property type="entry name" value="UPF0014 INNER MEMBRANE PROTEIN YBBM-RELATED"/>
    <property type="match status" value="1"/>
</dbReference>
<comment type="subcellular location">
    <subcellularLocation>
        <location evidence="1">Membrane</location>
        <topology evidence="1">Multi-pass membrane protein</topology>
    </subcellularLocation>
</comment>
<sequence length="280" mass="28785">MPIAAGSGAIPVTPVLVGVIIVLLVAAAGVVTLGALGRWQAVLGAGSRGALQLVIVSLVIAHIVNSVVLVVAFLIMMFGIATRTAGRRITLDRTWWWAGLPIAVGVVPVVAVLLVTGVVPVTGLVLIPLVGQLIGGALTATTLAGRRLLEELSQRRGEVEAALSLGLTDSQSRLEIAQPVAGGALVPALDQTRTVGTVTLPGAFVGMLLGGASPVEAGVVQLFVLISLLAVEAVAIVVTLYMVALGRLTRTEPATPRPATGALLSRTWSAVRKVRRQRRS</sequence>
<accession>A0A1H3TSS8</accession>
<reference evidence="8" key="1">
    <citation type="submission" date="2016-10" db="EMBL/GenBank/DDBJ databases">
        <authorList>
            <person name="Varghese N."/>
            <person name="Submissions S."/>
        </authorList>
    </citation>
    <scope>NUCLEOTIDE SEQUENCE [LARGE SCALE GENOMIC DNA]</scope>
    <source>
        <strain evidence="8">CGMCC 4.3530</strain>
    </source>
</reference>
<dbReference type="RefSeq" id="WP_093278427.1">
    <property type="nucleotide sequence ID" value="NZ_FNOK01000091.1"/>
</dbReference>
<protein>
    <submittedName>
        <fullName evidence="7">Putative ABC transport system permease protein</fullName>
    </submittedName>
</protein>
<dbReference type="OrthoDB" id="3212530at2"/>
<evidence type="ECO:0000313" key="7">
    <source>
        <dbReference type="EMBL" id="SDZ53210.1"/>
    </source>
</evidence>
<dbReference type="Proteomes" id="UP000199529">
    <property type="component" value="Unassembled WGS sequence"/>
</dbReference>
<feature type="transmembrane region" description="Helical" evidence="6">
    <location>
        <begin position="94"/>
        <end position="119"/>
    </location>
</feature>
<organism evidence="7 8">
    <name type="scientific">Saccharopolyspora shandongensis</name>
    <dbReference type="NCBI Taxonomy" id="418495"/>
    <lineage>
        <taxon>Bacteria</taxon>
        <taxon>Bacillati</taxon>
        <taxon>Actinomycetota</taxon>
        <taxon>Actinomycetes</taxon>
        <taxon>Pseudonocardiales</taxon>
        <taxon>Pseudonocardiaceae</taxon>
        <taxon>Saccharopolyspora</taxon>
    </lineage>
</organism>
<dbReference type="Pfam" id="PF03649">
    <property type="entry name" value="UPF0014"/>
    <property type="match status" value="1"/>
</dbReference>
<dbReference type="InterPro" id="IPR005226">
    <property type="entry name" value="UPF0014_fam"/>
</dbReference>
<dbReference type="GO" id="GO:0005886">
    <property type="term" value="C:plasma membrane"/>
    <property type="evidence" value="ECO:0007669"/>
    <property type="project" value="TreeGrafter"/>
</dbReference>
<comment type="similarity">
    <text evidence="2">Belongs to the UPF0014 family.</text>
</comment>
<dbReference type="AlphaFoldDB" id="A0A1H3TSS8"/>
<proteinExistence type="inferred from homology"/>
<evidence type="ECO:0000256" key="4">
    <source>
        <dbReference type="ARBA" id="ARBA00022989"/>
    </source>
</evidence>
<keyword evidence="8" id="KW-1185">Reference proteome</keyword>
<name>A0A1H3TSS8_9PSEU</name>
<evidence type="ECO:0000256" key="6">
    <source>
        <dbReference type="SAM" id="Phobius"/>
    </source>
</evidence>